<proteinExistence type="predicted"/>
<dbReference type="EMBL" id="CP041742">
    <property type="protein sequence ID" value="QDQ72469.1"/>
    <property type="molecule type" value="Genomic_DNA"/>
</dbReference>
<feature type="signal peptide" evidence="1">
    <location>
        <begin position="1"/>
        <end position="18"/>
    </location>
</feature>
<name>A0A516V1R5_9GAMM</name>
<organism evidence="2 3">
    <name type="scientific">Pseudoluteimonas lycopersici</name>
    <dbReference type="NCBI Taxonomy" id="1324796"/>
    <lineage>
        <taxon>Bacteria</taxon>
        <taxon>Pseudomonadati</taxon>
        <taxon>Pseudomonadota</taxon>
        <taxon>Gammaproteobacteria</taxon>
        <taxon>Lysobacterales</taxon>
        <taxon>Lysobacteraceae</taxon>
        <taxon>Pseudoluteimonas</taxon>
    </lineage>
</organism>
<reference evidence="2 3" key="1">
    <citation type="submission" date="2019-07" db="EMBL/GenBank/DDBJ databases">
        <title>Lysobacter weifangensis sp. nov., isolated from bensulfuron-methyl contaminated farmland soil.</title>
        <authorList>
            <person name="Zhao H."/>
        </authorList>
    </citation>
    <scope>NUCLEOTIDE SEQUENCE [LARGE SCALE GENOMIC DNA]</scope>
    <source>
        <strain evidence="2 3">CC-Bw-6</strain>
    </source>
</reference>
<dbReference type="PROSITE" id="PS51257">
    <property type="entry name" value="PROKAR_LIPOPROTEIN"/>
    <property type="match status" value="1"/>
</dbReference>
<feature type="chain" id="PRO_5022093260" evidence="1">
    <location>
        <begin position="19"/>
        <end position="293"/>
    </location>
</feature>
<dbReference type="OrthoDB" id="7619731at2"/>
<dbReference type="InterPro" id="IPR021247">
    <property type="entry name" value="DUF2785"/>
</dbReference>
<protein>
    <submittedName>
        <fullName evidence="2">DUF2785 domain-containing protein</fullName>
    </submittedName>
</protein>
<gene>
    <name evidence="2" type="ORF">FNZ56_00505</name>
</gene>
<dbReference type="RefSeq" id="WP_143877985.1">
    <property type="nucleotide sequence ID" value="NZ_BAABLZ010000002.1"/>
</dbReference>
<keyword evidence="1" id="KW-0732">Signal</keyword>
<dbReference type="AlphaFoldDB" id="A0A516V1R5"/>
<dbReference type="Proteomes" id="UP000315891">
    <property type="component" value="Chromosome"/>
</dbReference>
<sequence>MRILLVPLLWLSWSCAFAACPPAGQDRASLQALKAVQFAMPDAASRNALAEGLLDCLGDPDPALRDGIAYEAFSTWMRAGAFDAGELRKLRDGLYARLDGEDADGFRKPFAALVLSEVARSDRVAPWMRGDERAAMVERASTYLESVRDYRGYDNGAGWRHGVAHGADWAMQLALNPTLDRTQLDRLLAAVASQAMAADGHAYVFGEGERLARPVLYAAHRGLIDDAAWKAWFAALVARLGPPQADYGDATWLARRHDLVQFLEAAYIGADQSQDPAIAALKPAIAAALKAVP</sequence>
<evidence type="ECO:0000256" key="1">
    <source>
        <dbReference type="SAM" id="SignalP"/>
    </source>
</evidence>
<accession>A0A516V1R5</accession>
<evidence type="ECO:0000313" key="2">
    <source>
        <dbReference type="EMBL" id="QDQ72469.1"/>
    </source>
</evidence>
<keyword evidence="3" id="KW-1185">Reference proteome</keyword>
<dbReference type="Pfam" id="PF10978">
    <property type="entry name" value="DUF2785"/>
    <property type="match status" value="1"/>
</dbReference>
<evidence type="ECO:0000313" key="3">
    <source>
        <dbReference type="Proteomes" id="UP000315891"/>
    </source>
</evidence>